<organism evidence="8 9">
    <name type="scientific">Flagellimonas maritima</name>
    <dbReference type="NCBI Taxonomy" id="1383885"/>
    <lineage>
        <taxon>Bacteria</taxon>
        <taxon>Pseudomonadati</taxon>
        <taxon>Bacteroidota</taxon>
        <taxon>Flavobacteriia</taxon>
        <taxon>Flavobacteriales</taxon>
        <taxon>Flavobacteriaceae</taxon>
        <taxon>Flagellimonas</taxon>
    </lineage>
</organism>
<name>A0A2Z4LUB9_9FLAO</name>
<dbReference type="PANTHER" id="PTHR30069">
    <property type="entry name" value="TONB-DEPENDENT OUTER MEMBRANE RECEPTOR"/>
    <property type="match status" value="1"/>
</dbReference>
<proteinExistence type="predicted"/>
<protein>
    <recommendedName>
        <fullName evidence="10">TonB-dependent receptor</fullName>
    </recommendedName>
</protein>
<dbReference type="InterPro" id="IPR039426">
    <property type="entry name" value="TonB-dep_rcpt-like"/>
</dbReference>
<dbReference type="OrthoDB" id="1075473at2"/>
<keyword evidence="5" id="KW-0732">Signal</keyword>
<evidence type="ECO:0000313" key="9">
    <source>
        <dbReference type="Proteomes" id="UP000248536"/>
    </source>
</evidence>
<dbReference type="GO" id="GO:0015344">
    <property type="term" value="F:siderophore uptake transmembrane transporter activity"/>
    <property type="evidence" value="ECO:0007669"/>
    <property type="project" value="TreeGrafter"/>
</dbReference>
<accession>A0A2Z4LUB9</accession>
<dbReference type="GO" id="GO:0009279">
    <property type="term" value="C:cell outer membrane"/>
    <property type="evidence" value="ECO:0007669"/>
    <property type="project" value="UniProtKB-SubCell"/>
</dbReference>
<evidence type="ECO:0000256" key="4">
    <source>
        <dbReference type="ARBA" id="ARBA00022692"/>
    </source>
</evidence>
<keyword evidence="7" id="KW-0998">Cell outer membrane</keyword>
<evidence type="ECO:0000256" key="5">
    <source>
        <dbReference type="ARBA" id="ARBA00022729"/>
    </source>
</evidence>
<dbReference type="PANTHER" id="PTHR30069:SF29">
    <property type="entry name" value="HEMOGLOBIN AND HEMOGLOBIN-HAPTOGLOBIN-BINDING PROTEIN 1-RELATED"/>
    <property type="match status" value="1"/>
</dbReference>
<dbReference type="InterPro" id="IPR008969">
    <property type="entry name" value="CarboxyPept-like_regulatory"/>
</dbReference>
<dbReference type="SUPFAM" id="SSF49464">
    <property type="entry name" value="Carboxypeptidase regulatory domain-like"/>
    <property type="match status" value="1"/>
</dbReference>
<evidence type="ECO:0000256" key="7">
    <source>
        <dbReference type="ARBA" id="ARBA00023237"/>
    </source>
</evidence>
<dbReference type="RefSeq" id="WP_112378587.1">
    <property type="nucleotide sequence ID" value="NZ_CP030104.1"/>
</dbReference>
<evidence type="ECO:0000313" key="8">
    <source>
        <dbReference type="EMBL" id="AWX45174.1"/>
    </source>
</evidence>
<evidence type="ECO:0000256" key="6">
    <source>
        <dbReference type="ARBA" id="ARBA00023136"/>
    </source>
</evidence>
<sequence length="697" mass="77776">MRCILFLLTVMPFTVLCQSISIEGSIKYGKRPIEFANIYIESTLDGSSSDKNGFFSFTTEAKGEVILVISSLGYKTVEKKLLLQDEGIVLEIFLEEEENQLDEIVISAGTFEASEKKAGTIFKPIDIVSNAAAGADVFSALQTLPGVSNVGDQTGIFVRGGEATETRTFIDGAFVTNPFFNSVPEIPARGRFDPFLFQGTIFNTGGYSAEYGQALSSVILLNTQDLPKNDIFSFDLNIAGLGGSITRKLSERTSFSGKIGYTNLAALFDIVPQNREWVTFPNNVEGSFFLKHQNKNDGIFKTYIQYQNGRIGLELPNATDETGGSQLQNSNQNLFFNNSFDGFIGNNWKALFVGAISYDDEETTLENDIFGSKEFLAQSRITLKKDISSSFVLKAGGEFNVSEGTFSFNEESTTVKNALSAIYVESDFKKNRVISSRLGLRGEYNSILDAWNLAPRASISAKVGKSSSFSLAYGNFYQTPGPEVLREQIENLDYENSQHLILNYQFKSKDQALRIEGYIKDYSSLIRERTGEVFENTGFGYARGIDFFWKDEKSITNLTYWISYSYLDSKRFFEDYPVEATPTFVAEHTGNLIANYKIGNTIKLGTSYTYSSGRPYLNPNNSVFLGDRTPDFHNINFNGSLLTTLFGDLTIFYASLRNPLNFKQVFSYRYSDDGSSRTAVDPSSNWSFFVGMIINYN</sequence>
<keyword evidence="6" id="KW-0472">Membrane</keyword>
<dbReference type="Gene3D" id="2.40.170.20">
    <property type="entry name" value="TonB-dependent receptor, beta-barrel domain"/>
    <property type="match status" value="1"/>
</dbReference>
<gene>
    <name evidence="8" type="ORF">HME9304_02184</name>
</gene>
<evidence type="ECO:0000256" key="1">
    <source>
        <dbReference type="ARBA" id="ARBA00004571"/>
    </source>
</evidence>
<dbReference type="Pfam" id="PF13715">
    <property type="entry name" value="CarbopepD_reg_2"/>
    <property type="match status" value="1"/>
</dbReference>
<keyword evidence="2" id="KW-0813">Transport</keyword>
<dbReference type="AlphaFoldDB" id="A0A2Z4LUB9"/>
<keyword evidence="3" id="KW-1134">Transmembrane beta strand</keyword>
<keyword evidence="9" id="KW-1185">Reference proteome</keyword>
<dbReference type="EMBL" id="CP030104">
    <property type="protein sequence ID" value="AWX45174.1"/>
    <property type="molecule type" value="Genomic_DNA"/>
</dbReference>
<dbReference type="KEGG" id="spon:HME9304_02184"/>
<reference evidence="8 9" key="1">
    <citation type="submission" date="2018-06" db="EMBL/GenBank/DDBJ databases">
        <title>Spongiibacterium sp. HME9304 Genome sequencing and assembly.</title>
        <authorList>
            <person name="Kang H."/>
            <person name="Kim H."/>
            <person name="Joh K."/>
        </authorList>
    </citation>
    <scope>NUCLEOTIDE SEQUENCE [LARGE SCALE GENOMIC DNA]</scope>
    <source>
        <strain evidence="8 9">HME9304</strain>
    </source>
</reference>
<dbReference type="InterPro" id="IPR036942">
    <property type="entry name" value="Beta-barrel_TonB_sf"/>
</dbReference>
<dbReference type="SUPFAM" id="SSF56935">
    <property type="entry name" value="Porins"/>
    <property type="match status" value="1"/>
</dbReference>
<keyword evidence="4" id="KW-0812">Transmembrane</keyword>
<evidence type="ECO:0000256" key="3">
    <source>
        <dbReference type="ARBA" id="ARBA00022452"/>
    </source>
</evidence>
<dbReference type="Proteomes" id="UP000248536">
    <property type="component" value="Chromosome"/>
</dbReference>
<evidence type="ECO:0008006" key="10">
    <source>
        <dbReference type="Google" id="ProtNLM"/>
    </source>
</evidence>
<evidence type="ECO:0000256" key="2">
    <source>
        <dbReference type="ARBA" id="ARBA00022448"/>
    </source>
</evidence>
<dbReference type="GO" id="GO:0044718">
    <property type="term" value="P:siderophore transmembrane transport"/>
    <property type="evidence" value="ECO:0007669"/>
    <property type="project" value="TreeGrafter"/>
</dbReference>
<comment type="subcellular location">
    <subcellularLocation>
        <location evidence="1">Cell outer membrane</location>
        <topology evidence="1">Multi-pass membrane protein</topology>
    </subcellularLocation>
</comment>